<gene>
    <name evidence="3" type="ORF">V2S66_22795</name>
</gene>
<keyword evidence="2" id="KW-0812">Transmembrane</keyword>
<evidence type="ECO:0000313" key="4">
    <source>
        <dbReference type="Proteomes" id="UP001344658"/>
    </source>
</evidence>
<keyword evidence="2" id="KW-1133">Transmembrane helix</keyword>
<feature type="transmembrane region" description="Helical" evidence="2">
    <location>
        <begin position="60"/>
        <end position="82"/>
    </location>
</feature>
<feature type="region of interest" description="Disordered" evidence="1">
    <location>
        <begin position="1"/>
        <end position="35"/>
    </location>
</feature>
<protein>
    <submittedName>
        <fullName evidence="3">Uncharacterized protein</fullName>
    </submittedName>
</protein>
<feature type="transmembrane region" description="Helical" evidence="2">
    <location>
        <begin position="94"/>
        <end position="114"/>
    </location>
</feature>
<organism evidence="3 4">
    <name type="scientific">Actinacidiphila polyblastidii</name>
    <dbReference type="NCBI Taxonomy" id="3110430"/>
    <lineage>
        <taxon>Bacteria</taxon>
        <taxon>Bacillati</taxon>
        <taxon>Actinomycetota</taxon>
        <taxon>Actinomycetes</taxon>
        <taxon>Kitasatosporales</taxon>
        <taxon>Streptomycetaceae</taxon>
        <taxon>Actinacidiphila</taxon>
    </lineage>
</organism>
<feature type="compositionally biased region" description="Basic and acidic residues" evidence="1">
    <location>
        <begin position="9"/>
        <end position="24"/>
    </location>
</feature>
<evidence type="ECO:0000256" key="2">
    <source>
        <dbReference type="SAM" id="Phobius"/>
    </source>
</evidence>
<dbReference type="Proteomes" id="UP001344658">
    <property type="component" value="Unassembled WGS sequence"/>
</dbReference>
<comment type="caution">
    <text evidence="3">The sequence shown here is derived from an EMBL/GenBank/DDBJ whole genome shotgun (WGS) entry which is preliminary data.</text>
</comment>
<dbReference type="EMBL" id="JAZEWV010000021">
    <property type="protein sequence ID" value="MEE4544783.1"/>
    <property type="molecule type" value="Genomic_DNA"/>
</dbReference>
<name>A0ABU7PGE8_9ACTN</name>
<evidence type="ECO:0000256" key="1">
    <source>
        <dbReference type="SAM" id="MobiDB-lite"/>
    </source>
</evidence>
<proteinExistence type="predicted"/>
<sequence>MGAPRERHRRCEGVFRSDDGRTLDPDAAISQPLSPGDVLSVQRTGDGGYVRVGVSALCGWLAVALLGVVVAGALALGGLAVFRGSAPRAGWRTLAALGAAALLCGLAGAVAGAVT</sequence>
<keyword evidence="4" id="KW-1185">Reference proteome</keyword>
<dbReference type="RefSeq" id="WP_330797887.1">
    <property type="nucleotide sequence ID" value="NZ_JAZEWV010000021.1"/>
</dbReference>
<evidence type="ECO:0000313" key="3">
    <source>
        <dbReference type="EMBL" id="MEE4544783.1"/>
    </source>
</evidence>
<reference evidence="3 4" key="1">
    <citation type="submission" date="2023-12" db="EMBL/GenBank/DDBJ databases">
        <title>Streptomyces sp. V4-01.</title>
        <authorList>
            <person name="Somphong A."/>
            <person name="Phongsopitanun W."/>
        </authorList>
    </citation>
    <scope>NUCLEOTIDE SEQUENCE [LARGE SCALE GENOMIC DNA]</scope>
    <source>
        <strain evidence="3 4">V4-01</strain>
    </source>
</reference>
<keyword evidence="2" id="KW-0472">Membrane</keyword>
<accession>A0ABU7PGE8</accession>